<reference evidence="2" key="1">
    <citation type="submission" date="2022-07" db="EMBL/GenBank/DDBJ databases">
        <title>Phylogenomic reconstructions and comparative analyses of Kickxellomycotina fungi.</title>
        <authorList>
            <person name="Reynolds N.K."/>
            <person name="Stajich J.E."/>
            <person name="Barry K."/>
            <person name="Grigoriev I.V."/>
            <person name="Crous P."/>
            <person name="Smith M.E."/>
        </authorList>
    </citation>
    <scope>NUCLEOTIDE SEQUENCE</scope>
    <source>
        <strain evidence="2">NBRC 32514</strain>
    </source>
</reference>
<dbReference type="AlphaFoldDB" id="A0A9W8CMW3"/>
<dbReference type="Proteomes" id="UP001149813">
    <property type="component" value="Unassembled WGS sequence"/>
</dbReference>
<gene>
    <name evidence="2" type="ORF">LPJ53_006266</name>
</gene>
<keyword evidence="3" id="KW-1185">Reference proteome</keyword>
<feature type="region of interest" description="Disordered" evidence="1">
    <location>
        <begin position="16"/>
        <end position="103"/>
    </location>
</feature>
<feature type="compositionally biased region" description="Low complexity" evidence="1">
    <location>
        <begin position="94"/>
        <end position="103"/>
    </location>
</feature>
<sequence length="162" mass="17566">MVVNIDLVGFEGLEEYGAEQTSQHGHAHRRPNSHPSRPSDTSPHRITRRSSSGLSSSPTSSSSSSGGMNTPPSSGRSEFSSKAHTVRKRSNSGSTATAAAAASAAIDSGLPFADVLDNRMRFYQENYECAFCRAETKTFDGMKAHIALEHPWFDLSLHQNIR</sequence>
<dbReference type="EMBL" id="JANBOJ010000612">
    <property type="protein sequence ID" value="KAJ1718854.1"/>
    <property type="molecule type" value="Genomic_DNA"/>
</dbReference>
<evidence type="ECO:0000313" key="3">
    <source>
        <dbReference type="Proteomes" id="UP001149813"/>
    </source>
</evidence>
<evidence type="ECO:0000313" key="2">
    <source>
        <dbReference type="EMBL" id="KAJ1718854.1"/>
    </source>
</evidence>
<name>A0A9W8CMW3_9FUNG</name>
<proteinExistence type="predicted"/>
<organism evidence="2 3">
    <name type="scientific">Coemansia erecta</name>
    <dbReference type="NCBI Taxonomy" id="147472"/>
    <lineage>
        <taxon>Eukaryota</taxon>
        <taxon>Fungi</taxon>
        <taxon>Fungi incertae sedis</taxon>
        <taxon>Zoopagomycota</taxon>
        <taxon>Kickxellomycotina</taxon>
        <taxon>Kickxellomycetes</taxon>
        <taxon>Kickxellales</taxon>
        <taxon>Kickxellaceae</taxon>
        <taxon>Coemansia</taxon>
    </lineage>
</organism>
<comment type="caution">
    <text evidence="2">The sequence shown here is derived from an EMBL/GenBank/DDBJ whole genome shotgun (WGS) entry which is preliminary data.</text>
</comment>
<feature type="compositionally biased region" description="Low complexity" evidence="1">
    <location>
        <begin position="50"/>
        <end position="75"/>
    </location>
</feature>
<protein>
    <submittedName>
        <fullName evidence="2">Uncharacterized protein</fullName>
    </submittedName>
</protein>
<accession>A0A9W8CMW3</accession>
<evidence type="ECO:0000256" key="1">
    <source>
        <dbReference type="SAM" id="MobiDB-lite"/>
    </source>
</evidence>
<dbReference type="OrthoDB" id="5513915at2759"/>